<dbReference type="Proteomes" id="UP000008960">
    <property type="component" value="Chromosome"/>
</dbReference>
<reference evidence="1 2" key="2">
    <citation type="submission" date="2010-03" db="EMBL/GenBank/DDBJ databases">
        <authorList>
            <person name="Pajon A."/>
        </authorList>
    </citation>
    <scope>NUCLEOTIDE SEQUENCE [LARGE SCALE GENOMIC DNA]</scope>
    <source>
        <strain evidence="1 2">SSC/2</strain>
    </source>
</reference>
<proteinExistence type="predicted"/>
<dbReference type="KEGG" id="bprl:CL2_25520"/>
<dbReference type="EMBL" id="FP929061">
    <property type="protein sequence ID" value="CBL39386.1"/>
    <property type="molecule type" value="Genomic_DNA"/>
</dbReference>
<organism evidence="1 2">
    <name type="scientific">Anaerostipes hadrus</name>
    <dbReference type="NCBI Taxonomy" id="649756"/>
    <lineage>
        <taxon>Bacteria</taxon>
        <taxon>Bacillati</taxon>
        <taxon>Bacillota</taxon>
        <taxon>Clostridia</taxon>
        <taxon>Lachnospirales</taxon>
        <taxon>Lachnospiraceae</taxon>
        <taxon>Anaerostipes</taxon>
    </lineage>
</organism>
<protein>
    <submittedName>
        <fullName evidence="1">Uncharacterized protein</fullName>
    </submittedName>
</protein>
<gene>
    <name evidence="1" type="ORF">CL2_25520</name>
</gene>
<evidence type="ECO:0000313" key="2">
    <source>
        <dbReference type="Proteomes" id="UP000008960"/>
    </source>
</evidence>
<sequence length="335" mass="40697">MSCIFIIPYFGKFKNYFEFFLKSFSYNPQFDLLLITDNTDPYVYPKNVKKIEISFHEFQNLVQEKFDFNISLENPYKLCDYKPAYGYICEQWIKDYDYWGHCDCDLIFGDLTPVKRILDKKEFEKIFVAGHLTIYKNTHENNRIFKSNYKQGVSLYKMAFSSPAIFAFDEVCYAVNVHNLFEMKRKSLYTKDLAYNCSTKYKDLRRVTYDSQLKRWIQEDMKNDQMYWSDGKIYRIAKVKNKLVKEGYIYIHLQMRNMKYNSEIINNKTIKIEGDEFIGIDKLPENIPEYKKLKKIAIDYKVFIRKMNRIKNILLKKRLVQWDKPWRYNPYERKK</sequence>
<dbReference type="PATRIC" id="fig|245018.3.peg.2842"/>
<name>D4MVH0_ANAHA</name>
<evidence type="ECO:0000313" key="1">
    <source>
        <dbReference type="EMBL" id="CBL39386.1"/>
    </source>
</evidence>
<dbReference type="InterPro" id="IPR046733">
    <property type="entry name" value="DUF6625"/>
</dbReference>
<dbReference type="Pfam" id="PF20330">
    <property type="entry name" value="DUF6625"/>
    <property type="match status" value="1"/>
</dbReference>
<dbReference type="AlphaFoldDB" id="D4MVH0"/>
<dbReference type="RefSeq" id="WP_008394358.1">
    <property type="nucleotide sequence ID" value="NC_021016.1"/>
</dbReference>
<reference evidence="1 2" key="1">
    <citation type="submission" date="2010-03" db="EMBL/GenBank/DDBJ databases">
        <title>The genome sequence of Clostridiales sp. SSC/2.</title>
        <authorList>
            <consortium name="metaHIT consortium -- http://www.metahit.eu/"/>
            <person name="Pajon A."/>
            <person name="Turner K."/>
            <person name="Parkhill J."/>
            <person name="Duncan S."/>
            <person name="Flint H."/>
        </authorList>
    </citation>
    <scope>NUCLEOTIDE SEQUENCE [LARGE SCALE GENOMIC DNA]</scope>
    <source>
        <strain evidence="1 2">SSC/2</strain>
    </source>
</reference>
<accession>D4MVH0</accession>